<keyword evidence="1" id="KW-0472">Membrane</keyword>
<keyword evidence="1" id="KW-1133">Transmembrane helix</keyword>
<evidence type="ECO:0000256" key="1">
    <source>
        <dbReference type="SAM" id="Phobius"/>
    </source>
</evidence>
<organism evidence="2 3">
    <name type="scientific">Leptospira broomii serovar Hurstbridge str. 5399</name>
    <dbReference type="NCBI Taxonomy" id="1049789"/>
    <lineage>
        <taxon>Bacteria</taxon>
        <taxon>Pseudomonadati</taxon>
        <taxon>Spirochaetota</taxon>
        <taxon>Spirochaetia</taxon>
        <taxon>Leptospirales</taxon>
        <taxon>Leptospiraceae</taxon>
        <taxon>Leptospira</taxon>
    </lineage>
</organism>
<reference evidence="2" key="1">
    <citation type="submission" date="2013-05" db="EMBL/GenBank/DDBJ databases">
        <authorList>
            <person name="Harkins D.M."/>
            <person name="Durkin A.S."/>
            <person name="Brinkac L.M."/>
            <person name="Haft D.H."/>
            <person name="Selengut J.D."/>
            <person name="Sanka R."/>
            <person name="DePew J."/>
            <person name="Purushe J."/>
            <person name="Hartskeerl R.A."/>
            <person name="Ahmed A."/>
            <person name="van der Linden H."/>
            <person name="Goris M.G.A."/>
            <person name="Vinetz J.M."/>
            <person name="Sutton G.G."/>
            <person name="Nierman W.C."/>
            <person name="Fouts D.E."/>
        </authorList>
    </citation>
    <scope>NUCLEOTIDE SEQUENCE [LARGE SCALE GENOMIC DNA]</scope>
    <source>
        <strain evidence="2">5399</strain>
    </source>
</reference>
<evidence type="ECO:0000313" key="2">
    <source>
        <dbReference type="EMBL" id="EQA43915.1"/>
    </source>
</evidence>
<proteinExistence type="predicted"/>
<keyword evidence="3" id="KW-1185">Reference proteome</keyword>
<keyword evidence="1" id="KW-0812">Transmembrane</keyword>
<comment type="caution">
    <text evidence="2">The sequence shown here is derived from an EMBL/GenBank/DDBJ whole genome shotgun (WGS) entry which is preliminary data.</text>
</comment>
<dbReference type="AlphaFoldDB" id="T0EYH0"/>
<evidence type="ECO:0000313" key="3">
    <source>
        <dbReference type="Proteomes" id="UP000015454"/>
    </source>
</evidence>
<dbReference type="EMBL" id="AHMO02000008">
    <property type="protein sequence ID" value="EQA43915.1"/>
    <property type="molecule type" value="Genomic_DNA"/>
</dbReference>
<accession>T0EYH0</accession>
<sequence length="220" mass="25583">MLYRQSLRKIQLINSQKFAALFLFSLLLFSFPLFAEQKIDFHELIVTVPDNWVRVDGDAKKMISIHDLERKNGVVVNRIDHPALFFDISKESYQKTFLEALKEKGISHISEREIVELAGRKAVKYRLSKPDSTETNINFGFFDQDYIYSITISSVEKNPEDNLAIKSVLSKLHFKEGHGYYWFPSATRLANFIFDGFGLLLLFGLIYFIRKVIMKVKKSK</sequence>
<gene>
    <name evidence="2" type="ORF">LEP1GSC050_2838</name>
</gene>
<protein>
    <submittedName>
        <fullName evidence="2">Uncharacterized protein</fullName>
    </submittedName>
</protein>
<feature type="transmembrane region" description="Helical" evidence="1">
    <location>
        <begin position="189"/>
        <end position="209"/>
    </location>
</feature>
<dbReference type="Proteomes" id="UP000015454">
    <property type="component" value="Unassembled WGS sequence"/>
</dbReference>
<name>T0EYH0_9LEPT</name>